<dbReference type="EMBL" id="MDLC01000031">
    <property type="protein sequence ID" value="ODS23331.1"/>
    <property type="molecule type" value="Genomic_DNA"/>
</dbReference>
<gene>
    <name evidence="2" type="ORF">AB835_09245</name>
</gene>
<name>A0A1D2QP21_9GAMM</name>
<organism evidence="2 3">
    <name type="scientific">Candidatus Endobugula sertula</name>
    <name type="common">Bugula neritina bacterial symbiont</name>
    <dbReference type="NCBI Taxonomy" id="62101"/>
    <lineage>
        <taxon>Bacteria</taxon>
        <taxon>Pseudomonadati</taxon>
        <taxon>Pseudomonadota</taxon>
        <taxon>Gammaproteobacteria</taxon>
        <taxon>Cellvibrionales</taxon>
        <taxon>Cellvibrionaceae</taxon>
        <taxon>Candidatus Endobugula</taxon>
    </lineage>
</organism>
<feature type="region of interest" description="Disordered" evidence="1">
    <location>
        <begin position="97"/>
        <end position="122"/>
    </location>
</feature>
<sequence length="122" mass="14325">MGYQSGVSYIANEDNLFNRALSYQYQTMVKHANKYTRRSYNKFHLLTREETLDLNGNRLREHRFEYAASGESIYKRLPASYSLPIQKITQYYTLGSSKSRRVSTQRTYDDYGNTTKWADAPP</sequence>
<evidence type="ECO:0000313" key="2">
    <source>
        <dbReference type="EMBL" id="ODS23331.1"/>
    </source>
</evidence>
<protein>
    <submittedName>
        <fullName evidence="2">Uncharacterized protein</fullName>
    </submittedName>
</protein>
<comment type="caution">
    <text evidence="2">The sequence shown here is derived from an EMBL/GenBank/DDBJ whole genome shotgun (WGS) entry which is preliminary data.</text>
</comment>
<dbReference type="Proteomes" id="UP000242502">
    <property type="component" value="Unassembled WGS sequence"/>
</dbReference>
<reference evidence="2 3" key="1">
    <citation type="journal article" date="2016" name="Appl. Environ. Microbiol.">
        <title>Lack of Overt Genome Reduction in the Bryostatin-Producing Bryozoan Symbiont "Candidatus Endobugula sertula".</title>
        <authorList>
            <person name="Miller I.J."/>
            <person name="Vanee N."/>
            <person name="Fong S.S."/>
            <person name="Lim-Fong G.E."/>
            <person name="Kwan J.C."/>
        </authorList>
    </citation>
    <scope>NUCLEOTIDE SEQUENCE [LARGE SCALE GENOMIC DNA]</scope>
    <source>
        <strain evidence="2">AB1-4</strain>
    </source>
</reference>
<evidence type="ECO:0000256" key="1">
    <source>
        <dbReference type="SAM" id="MobiDB-lite"/>
    </source>
</evidence>
<proteinExistence type="predicted"/>
<feature type="compositionally biased region" description="Polar residues" evidence="1">
    <location>
        <begin position="104"/>
        <end position="116"/>
    </location>
</feature>
<dbReference type="AlphaFoldDB" id="A0A1D2QP21"/>
<evidence type="ECO:0000313" key="3">
    <source>
        <dbReference type="Proteomes" id="UP000242502"/>
    </source>
</evidence>
<accession>A0A1D2QP21</accession>